<name>A0AAW0ETM7_9TRYP</name>
<feature type="compositionally biased region" description="Low complexity" evidence="1">
    <location>
        <begin position="1438"/>
        <end position="1450"/>
    </location>
</feature>
<feature type="compositionally biased region" description="Low complexity" evidence="1">
    <location>
        <begin position="1721"/>
        <end position="1769"/>
    </location>
</feature>
<feature type="compositionally biased region" description="Low complexity" evidence="1">
    <location>
        <begin position="1498"/>
        <end position="1518"/>
    </location>
</feature>
<dbReference type="EMBL" id="JAECZO010000109">
    <property type="protein sequence ID" value="KAK7197518.1"/>
    <property type="molecule type" value="Genomic_DNA"/>
</dbReference>
<evidence type="ECO:0000313" key="2">
    <source>
        <dbReference type="EMBL" id="KAK7197518.1"/>
    </source>
</evidence>
<protein>
    <recommendedName>
        <fullName evidence="4">EF-hand domain-containing protein</fullName>
    </recommendedName>
</protein>
<feature type="region of interest" description="Disordered" evidence="1">
    <location>
        <begin position="24"/>
        <end position="59"/>
    </location>
</feature>
<accession>A0AAW0ETM7</accession>
<evidence type="ECO:0000256" key="1">
    <source>
        <dbReference type="SAM" id="MobiDB-lite"/>
    </source>
</evidence>
<feature type="region of interest" description="Disordered" evidence="1">
    <location>
        <begin position="798"/>
        <end position="835"/>
    </location>
</feature>
<feature type="region of interest" description="Disordered" evidence="1">
    <location>
        <begin position="594"/>
        <end position="656"/>
    </location>
</feature>
<comment type="caution">
    <text evidence="2">The sequence shown here is derived from an EMBL/GenBank/DDBJ whole genome shotgun (WGS) entry which is preliminary data.</text>
</comment>
<feature type="region of interest" description="Disordered" evidence="1">
    <location>
        <begin position="1574"/>
        <end position="1593"/>
    </location>
</feature>
<feature type="compositionally biased region" description="Basic residues" evidence="1">
    <location>
        <begin position="757"/>
        <end position="773"/>
    </location>
</feature>
<feature type="compositionally biased region" description="Pro residues" evidence="1">
    <location>
        <begin position="1694"/>
        <end position="1703"/>
    </location>
</feature>
<feature type="compositionally biased region" description="Gly residues" evidence="1">
    <location>
        <begin position="1519"/>
        <end position="1528"/>
    </location>
</feature>
<feature type="compositionally biased region" description="Basic residues" evidence="1">
    <location>
        <begin position="645"/>
        <end position="656"/>
    </location>
</feature>
<feature type="region of interest" description="Disordered" evidence="1">
    <location>
        <begin position="1685"/>
        <end position="1769"/>
    </location>
</feature>
<reference evidence="2 3" key="1">
    <citation type="journal article" date="2021" name="MBio">
        <title>A New Model Trypanosomatid, Novymonas esmeraldas: Genomic Perception of Its 'Candidatus Pandoraea novymonadis' Endosymbiont.</title>
        <authorList>
            <person name="Zakharova A."/>
            <person name="Saura A."/>
            <person name="Butenko A."/>
            <person name="Podesvova L."/>
            <person name="Warmusova S."/>
            <person name="Kostygov A.Y."/>
            <person name="Nenarokova A."/>
            <person name="Lukes J."/>
            <person name="Opperdoes F.R."/>
            <person name="Yurchenko V."/>
        </authorList>
    </citation>
    <scope>NUCLEOTIDE SEQUENCE [LARGE SCALE GENOMIC DNA]</scope>
    <source>
        <strain evidence="2 3">E262AT.01</strain>
    </source>
</reference>
<feature type="compositionally biased region" description="Acidic residues" evidence="1">
    <location>
        <begin position="602"/>
        <end position="613"/>
    </location>
</feature>
<feature type="compositionally biased region" description="Low complexity" evidence="1">
    <location>
        <begin position="1370"/>
        <end position="1385"/>
    </location>
</feature>
<feature type="region of interest" description="Disordered" evidence="1">
    <location>
        <begin position="1370"/>
        <end position="1402"/>
    </location>
</feature>
<dbReference type="PANTHER" id="PTHR48125">
    <property type="entry name" value="LP07818P1"/>
    <property type="match status" value="1"/>
</dbReference>
<feature type="compositionally biased region" description="Low complexity" evidence="1">
    <location>
        <begin position="798"/>
        <end position="830"/>
    </location>
</feature>
<dbReference type="PANTHER" id="PTHR48125:SF10">
    <property type="entry name" value="OS12G0136300 PROTEIN"/>
    <property type="match status" value="1"/>
</dbReference>
<dbReference type="Proteomes" id="UP001430356">
    <property type="component" value="Unassembled WGS sequence"/>
</dbReference>
<feature type="compositionally biased region" description="Low complexity" evidence="1">
    <location>
        <begin position="622"/>
        <end position="631"/>
    </location>
</feature>
<gene>
    <name evidence="2" type="ORF">NESM_000701600</name>
</gene>
<evidence type="ECO:0008006" key="4">
    <source>
        <dbReference type="Google" id="ProtNLM"/>
    </source>
</evidence>
<keyword evidence="3" id="KW-1185">Reference proteome</keyword>
<organism evidence="2 3">
    <name type="scientific">Novymonas esmeraldas</name>
    <dbReference type="NCBI Taxonomy" id="1808958"/>
    <lineage>
        <taxon>Eukaryota</taxon>
        <taxon>Discoba</taxon>
        <taxon>Euglenozoa</taxon>
        <taxon>Kinetoplastea</taxon>
        <taxon>Metakinetoplastina</taxon>
        <taxon>Trypanosomatida</taxon>
        <taxon>Trypanosomatidae</taxon>
        <taxon>Novymonas</taxon>
    </lineage>
</organism>
<feature type="region of interest" description="Disordered" evidence="1">
    <location>
        <begin position="115"/>
        <end position="139"/>
    </location>
</feature>
<feature type="region of interest" description="Disordered" evidence="1">
    <location>
        <begin position="688"/>
        <end position="777"/>
    </location>
</feature>
<proteinExistence type="predicted"/>
<sequence length="1769" mass="190375">MENDTPLTPPTPPPPPPLDVACVSATEGGGSAATRPVSAVPTWMQRQQHRLTSPPPPLSRLALSAQEVCARTTTSRAPVASFEPEVHRGVALAALQRLVGPSAFAAAPVPRGVAGREAATDAPSSSSSSSPSSSATRQPAALPTLLAPADTKAPHEPSLFCATDSTDERRPAATMTTVDGAGELPWWRRILVDAAYRQRLKQLSTDAYREELRILRDAPESLSSSAEMEARKVWRERSWWEDELGKGEPRVCEGADGVTGGPAAPRGTTLPILDEVDEVVVMAQHVVLRVGQDDIAACFSTKHPRSIIDASALESVQRVALGAMPPVQHVREQQRQERAVKQHLASLRRFSRDTSMELKERLARDIAAGRADVPMQTAVTEAVMTEGRWSPHGVAGVNGGARRHPPKDHDKYVFPSPRQTTASAHGQGIASGGGDEDGGAQASSAPRTWQMPLRKPQMPPTPPWQRRRLPPGVWAVDAARTDVTRAEALLHASAIRNPLAVARRAGDLLSTTEAPKRADAAAGGTAAAAAAAAAAAVAAAVAAATDGEQQYDSIRVRRQEAAAACVDGTENLYGLQYVWRLPLPPGGFVRVSPDPRHAMWPDSDDDDGGDDGILESMDKYGSSSQQQQHQQQRMHGGGATYGASQRHHRQVQMRRLARRVNHRTHKLRWLHHIGRRRVCYNDLALSDSDGSHTGSPASSSASSSSSSSVSIASRGGPMAAASALRRIGASAKGRRSQSTRAGAQAQPRRGHSGGAGRSRRVSAPHERRRRRRASAAARPVYDGALNINIYAEVTQRPPGRVATTTTTTATDAPARALPRGSQKTQQQQQQHPTTHRRFLGCYRQSRLLIHFKLYCRALYEEERVRNGGPGANVIGRAGGGAPQYTAATSGPLAGVPAIPHPVLRLQERAPVLRKPLAHRVPVSSSIGGCRCWEGLYPTPGADLAAPMQQAWRRLRLSTLVRQALRDVFDELPHDKEGLLDKRTFVLFVLQLLELFFPTHLPAAVHIAIAEEEWVYRGTTEHVGPQTFHEKFFVFPLIFYRDIAATTEAQLVEFWTLVRVCLDAQRRQQEVTATAEAAAAAAAGMHGGVRSSSSAAALMTGALRNSLLRAQSLSLLMPLTHFTAAQLSALVSQPPPGFAAAVYDRHCLLRSAFREHPQVRAAPRGHQYVVASSVVDAQMQQREQESLGRRAGNAVATARHRASAAADPALMAARRTCLGSADTARRATIEAAAQREWEARQRRLEEQEHEALLEQSDYYHARIGRVQSRAATVISGIESTCSTWELHRTDVYAAPHEDENAEARRRPVEEDVEELLLEYLEDIPLDVFDGQVSLRERYLLHIGFQQERRKHVLPWLQHCIDGGAATAAAAATTTPTTASAAAVTTTPPRPARARQRQTAEDETRRYIAVMKSGLGAAQRRTVVMADERQLHDEARDTRAAAAAAASADAAPSPAPPPTTSYASGTYPLRAVPRTMSAVLGSHRPRRRRDEDGAGEASLSATRTGRRVTAAAASSASSSFYGGGGGGGGAPRTQHWRKSTLRGVRHSVGEAAGAEDALTNTARRLGGWNKSFYRKPTAARPRQLGRSTLLPPVPGAPSALAVPLLDMSDNGDDDDGDGDVDDALVTYNGRLEPNGRAQPLPSETLRSHATPLISLEATGSPSVMFLDLCDEVASAAPASVLLTSHGGSVAAAGSPDPSPRLPHPPRAQSTTYTTAPQPVSSSLLLQQQQQQHYAQRLRAQQHRQQQYKRQYNNNNSAAAAKSSTASVAGKR</sequence>
<feature type="region of interest" description="Disordered" evidence="1">
    <location>
        <begin position="1432"/>
        <end position="1532"/>
    </location>
</feature>
<feature type="compositionally biased region" description="Low complexity" evidence="1">
    <location>
        <begin position="123"/>
        <end position="139"/>
    </location>
</feature>
<feature type="region of interest" description="Disordered" evidence="1">
    <location>
        <begin position="415"/>
        <end position="469"/>
    </location>
</feature>
<evidence type="ECO:0000313" key="3">
    <source>
        <dbReference type="Proteomes" id="UP001430356"/>
    </source>
</evidence>
<feature type="compositionally biased region" description="Low complexity" evidence="1">
    <location>
        <begin position="691"/>
        <end position="716"/>
    </location>
</feature>
<feature type="compositionally biased region" description="Polar residues" evidence="1">
    <location>
        <begin position="1705"/>
        <end position="1720"/>
    </location>
</feature>